<dbReference type="Gene3D" id="1.20.140.10">
    <property type="entry name" value="Butyryl-CoA Dehydrogenase, subunit A, domain 3"/>
    <property type="match status" value="1"/>
</dbReference>
<evidence type="ECO:0000256" key="4">
    <source>
        <dbReference type="ARBA" id="ARBA00023002"/>
    </source>
</evidence>
<dbReference type="PANTHER" id="PTHR48083">
    <property type="entry name" value="MEDIUM-CHAIN SPECIFIC ACYL-COA DEHYDROGENASE, MITOCHONDRIAL-RELATED"/>
    <property type="match status" value="1"/>
</dbReference>
<dbReference type="InterPro" id="IPR009075">
    <property type="entry name" value="AcylCo_DH/oxidase_C"/>
</dbReference>
<feature type="domain" description="Acyl-CoA dehydrogenase/oxidase C-terminal" evidence="5">
    <location>
        <begin position="65"/>
        <end position="213"/>
    </location>
</feature>
<dbReference type="InterPro" id="IPR036250">
    <property type="entry name" value="AcylCo_DH-like_C"/>
</dbReference>
<dbReference type="EMBL" id="CAJNNW010029203">
    <property type="protein sequence ID" value="CAE8699450.1"/>
    <property type="molecule type" value="Genomic_DNA"/>
</dbReference>
<accession>A0A813KBC2</accession>
<reference evidence="6" key="1">
    <citation type="submission" date="2021-02" db="EMBL/GenBank/DDBJ databases">
        <authorList>
            <person name="Dougan E. K."/>
            <person name="Rhodes N."/>
            <person name="Thang M."/>
            <person name="Chan C."/>
        </authorList>
    </citation>
    <scope>NUCLEOTIDE SEQUENCE</scope>
</reference>
<evidence type="ECO:0000256" key="1">
    <source>
        <dbReference type="ARBA" id="ARBA00009347"/>
    </source>
</evidence>
<dbReference type="PANTHER" id="PTHR48083:SF13">
    <property type="entry name" value="ACYL-COA DEHYDROGENASE FAMILY MEMBER 11"/>
    <property type="match status" value="1"/>
</dbReference>
<dbReference type="Pfam" id="PF00441">
    <property type="entry name" value="Acyl-CoA_dh_1"/>
    <property type="match status" value="1"/>
</dbReference>
<gene>
    <name evidence="6" type="ORF">PGLA2088_LOCUS31167</name>
</gene>
<dbReference type="GO" id="GO:0003995">
    <property type="term" value="F:acyl-CoA dehydrogenase activity"/>
    <property type="evidence" value="ECO:0007669"/>
    <property type="project" value="TreeGrafter"/>
</dbReference>
<dbReference type="GO" id="GO:0033539">
    <property type="term" value="P:fatty acid beta-oxidation using acyl-CoA dehydrogenase"/>
    <property type="evidence" value="ECO:0007669"/>
    <property type="project" value="TreeGrafter"/>
</dbReference>
<evidence type="ECO:0000313" key="7">
    <source>
        <dbReference type="Proteomes" id="UP000626109"/>
    </source>
</evidence>
<dbReference type="Gene3D" id="2.40.110.10">
    <property type="entry name" value="Butyryl-CoA Dehydrogenase, subunit A, domain 2"/>
    <property type="match status" value="1"/>
</dbReference>
<dbReference type="InterPro" id="IPR050741">
    <property type="entry name" value="Acyl-CoA_dehydrogenase"/>
</dbReference>
<comment type="caution">
    <text evidence="6">The sequence shown here is derived from an EMBL/GenBank/DDBJ whole genome shotgun (WGS) entry which is preliminary data.</text>
</comment>
<dbReference type="SUPFAM" id="SSF56645">
    <property type="entry name" value="Acyl-CoA dehydrogenase NM domain-like"/>
    <property type="match status" value="1"/>
</dbReference>
<evidence type="ECO:0000256" key="3">
    <source>
        <dbReference type="ARBA" id="ARBA00022827"/>
    </source>
</evidence>
<sequence length="259" mass="28463">VFVLLGRTSFTGPLHKQQSMILVPRDAEGVNILRPLAVFGEEHDHAEIIFDNVRVPKTNILLGEGRGFEIAQGRLGPGRIHHCMRSIGQAELALAAMVDRAHRRKAFGRLLAEKDAVRMSIAEARIEITKCRQLCYLAAVVADERGFKAAKSYIAMIKVAAPRAALKIIDDAIQLHGAHGVSQDSFLSSMWTNMRTLRVADGPDMVHLITIAKDELAKHGTSDLGRRVSGINKNVEKYGKFTHVEGGALYVKDTLPSKL</sequence>
<feature type="non-terminal residue" evidence="6">
    <location>
        <position position="1"/>
    </location>
</feature>
<name>A0A813KBC2_POLGL</name>
<dbReference type="AlphaFoldDB" id="A0A813KBC2"/>
<keyword evidence="4" id="KW-0560">Oxidoreductase</keyword>
<dbReference type="SUPFAM" id="SSF47203">
    <property type="entry name" value="Acyl-CoA dehydrogenase C-terminal domain-like"/>
    <property type="match status" value="1"/>
</dbReference>
<keyword evidence="2" id="KW-0285">Flavoprotein</keyword>
<dbReference type="GO" id="GO:0005737">
    <property type="term" value="C:cytoplasm"/>
    <property type="evidence" value="ECO:0007669"/>
    <property type="project" value="TreeGrafter"/>
</dbReference>
<protein>
    <recommendedName>
        <fullName evidence="5">Acyl-CoA dehydrogenase/oxidase C-terminal domain-containing protein</fullName>
    </recommendedName>
</protein>
<evidence type="ECO:0000313" key="6">
    <source>
        <dbReference type="EMBL" id="CAE8699450.1"/>
    </source>
</evidence>
<dbReference type="InterPro" id="IPR046373">
    <property type="entry name" value="Acyl-CoA_Oxase/DH_mid-dom_sf"/>
</dbReference>
<evidence type="ECO:0000259" key="5">
    <source>
        <dbReference type="Pfam" id="PF00441"/>
    </source>
</evidence>
<comment type="similarity">
    <text evidence="1">Belongs to the acyl-CoA dehydrogenase family.</text>
</comment>
<dbReference type="Proteomes" id="UP000626109">
    <property type="component" value="Unassembled WGS sequence"/>
</dbReference>
<organism evidence="6 7">
    <name type="scientific">Polarella glacialis</name>
    <name type="common">Dinoflagellate</name>
    <dbReference type="NCBI Taxonomy" id="89957"/>
    <lineage>
        <taxon>Eukaryota</taxon>
        <taxon>Sar</taxon>
        <taxon>Alveolata</taxon>
        <taxon>Dinophyceae</taxon>
        <taxon>Suessiales</taxon>
        <taxon>Suessiaceae</taxon>
        <taxon>Polarella</taxon>
    </lineage>
</organism>
<keyword evidence="3" id="KW-0274">FAD</keyword>
<proteinExistence type="inferred from homology"/>
<evidence type="ECO:0000256" key="2">
    <source>
        <dbReference type="ARBA" id="ARBA00022630"/>
    </source>
</evidence>
<dbReference type="InterPro" id="IPR009100">
    <property type="entry name" value="AcylCoA_DH/oxidase_NM_dom_sf"/>
</dbReference>